<keyword evidence="1" id="KW-0963">Cytoplasm</keyword>
<dbReference type="Gene3D" id="1.10.10.10">
    <property type="entry name" value="Winged helix-like DNA-binding domain superfamily/Winged helix DNA-binding domain"/>
    <property type="match status" value="2"/>
</dbReference>
<dbReference type="HOGENOM" id="CLU_045647_5_0_9"/>
<feature type="compositionally biased region" description="Acidic residues" evidence="5">
    <location>
        <begin position="261"/>
        <end position="337"/>
    </location>
</feature>
<keyword evidence="4" id="KW-0131">Cell cycle</keyword>
<dbReference type="Pfam" id="PF04079">
    <property type="entry name" value="SMC_ScpB"/>
    <property type="match status" value="1"/>
</dbReference>
<reference evidence="6 7" key="1">
    <citation type="submission" date="2009-04" db="EMBL/GenBank/DDBJ databases">
        <authorList>
            <person name="Qin X."/>
            <person name="Bachman B."/>
            <person name="Battles P."/>
            <person name="Bell A."/>
            <person name="Bess C."/>
            <person name="Bickham C."/>
            <person name="Chaboub L."/>
            <person name="Chen D."/>
            <person name="Coyle M."/>
            <person name="Deiros D.R."/>
            <person name="Dinh H."/>
            <person name="Forbes L."/>
            <person name="Fowler G."/>
            <person name="Francisco L."/>
            <person name="Fu Q."/>
            <person name="Gubbala S."/>
            <person name="Hale W."/>
            <person name="Han Y."/>
            <person name="Hemphill L."/>
            <person name="Highlander S.K."/>
            <person name="Hirani K."/>
            <person name="Hogues M."/>
            <person name="Jackson L."/>
            <person name="Jakkamsetti A."/>
            <person name="Javaid M."/>
            <person name="Jiang H."/>
            <person name="Korchina V."/>
            <person name="Kovar C."/>
            <person name="Lara F."/>
            <person name="Lee S."/>
            <person name="Mata R."/>
            <person name="Mathew T."/>
            <person name="Moen C."/>
            <person name="Morales K."/>
            <person name="Munidasa M."/>
            <person name="Nazareth L."/>
            <person name="Ngo R."/>
            <person name="Nguyen L."/>
            <person name="Okwuonu G."/>
            <person name="Ongeri F."/>
            <person name="Patil S."/>
            <person name="Petrosino J."/>
            <person name="Pham C."/>
            <person name="Pham P."/>
            <person name="Pu L.-L."/>
            <person name="Puazo M."/>
            <person name="Raj R."/>
            <person name="Reid J."/>
            <person name="Rouhana J."/>
            <person name="Saada N."/>
            <person name="Shang Y."/>
            <person name="Simmons D."/>
            <person name="Thornton R."/>
            <person name="Warren J."/>
            <person name="Weissenberger G."/>
            <person name="Zhang J."/>
            <person name="Zhang L."/>
            <person name="Zhou C."/>
            <person name="Zhu D."/>
            <person name="Muzny D."/>
            <person name="Worley K."/>
            <person name="Gibbs R."/>
        </authorList>
    </citation>
    <scope>NUCLEOTIDE SEQUENCE [LARGE SCALE GENOMIC DNA]</scope>
    <source>
        <strain evidence="6 7">F0268</strain>
    </source>
</reference>
<name>C2L133_9FIRM</name>
<organism evidence="6 7">
    <name type="scientific">Oribacterium sinus F0268</name>
    <dbReference type="NCBI Taxonomy" id="585501"/>
    <lineage>
        <taxon>Bacteria</taxon>
        <taxon>Bacillati</taxon>
        <taxon>Bacillota</taxon>
        <taxon>Clostridia</taxon>
        <taxon>Lachnospirales</taxon>
        <taxon>Lachnospiraceae</taxon>
        <taxon>Oribacterium</taxon>
    </lineage>
</organism>
<feature type="compositionally biased region" description="Basic and acidic residues" evidence="5">
    <location>
        <begin position="238"/>
        <end position="260"/>
    </location>
</feature>
<evidence type="ECO:0000313" key="7">
    <source>
        <dbReference type="Proteomes" id="UP000004121"/>
    </source>
</evidence>
<evidence type="ECO:0000256" key="1">
    <source>
        <dbReference type="ARBA" id="ARBA00022490"/>
    </source>
</evidence>
<dbReference type="Proteomes" id="UP000004121">
    <property type="component" value="Unassembled WGS sequence"/>
</dbReference>
<dbReference type="PANTHER" id="PTHR34298:SF2">
    <property type="entry name" value="SEGREGATION AND CONDENSATION PROTEIN B"/>
    <property type="match status" value="1"/>
</dbReference>
<evidence type="ECO:0000256" key="5">
    <source>
        <dbReference type="SAM" id="MobiDB-lite"/>
    </source>
</evidence>
<dbReference type="STRING" id="585501.HMPREF6123_2452"/>
<proteinExistence type="predicted"/>
<feature type="compositionally biased region" description="Basic and acidic residues" evidence="5">
    <location>
        <begin position="338"/>
        <end position="347"/>
    </location>
</feature>
<evidence type="ECO:0000313" key="6">
    <source>
        <dbReference type="EMBL" id="EEJ50261.1"/>
    </source>
</evidence>
<dbReference type="AlphaFoldDB" id="C2L133"/>
<dbReference type="InterPro" id="IPR036388">
    <property type="entry name" value="WH-like_DNA-bd_sf"/>
</dbReference>
<dbReference type="InParanoid" id="C2L133"/>
<feature type="compositionally biased region" description="Basic and acidic residues" evidence="5">
    <location>
        <begin position="18"/>
        <end position="42"/>
    </location>
</feature>
<evidence type="ECO:0000256" key="4">
    <source>
        <dbReference type="ARBA" id="ARBA00023306"/>
    </source>
</evidence>
<feature type="region of interest" description="Disordered" evidence="5">
    <location>
        <begin position="238"/>
        <end position="347"/>
    </location>
</feature>
<dbReference type="InterPro" id="IPR005234">
    <property type="entry name" value="ScpB_csome_segregation"/>
</dbReference>
<dbReference type="SUPFAM" id="SSF46785">
    <property type="entry name" value="Winged helix' DNA-binding domain"/>
    <property type="match status" value="2"/>
</dbReference>
<dbReference type="PANTHER" id="PTHR34298">
    <property type="entry name" value="SEGREGATION AND CONDENSATION PROTEIN B"/>
    <property type="match status" value="1"/>
</dbReference>
<comment type="caution">
    <text evidence="6">The sequence shown here is derived from an EMBL/GenBank/DDBJ whole genome shotgun (WGS) entry which is preliminary data.</text>
</comment>
<dbReference type="NCBIfam" id="TIGR00281">
    <property type="entry name" value="SMC-Scp complex subunit ScpB"/>
    <property type="match status" value="1"/>
</dbReference>
<dbReference type="EMBL" id="ACKX01000234">
    <property type="protein sequence ID" value="EEJ50261.1"/>
    <property type="molecule type" value="Genomic_DNA"/>
</dbReference>
<evidence type="ECO:0000256" key="2">
    <source>
        <dbReference type="ARBA" id="ARBA00022618"/>
    </source>
</evidence>
<keyword evidence="3" id="KW-0159">Chromosome partition</keyword>
<evidence type="ECO:0000256" key="3">
    <source>
        <dbReference type="ARBA" id="ARBA00022829"/>
    </source>
</evidence>
<protein>
    <submittedName>
        <fullName evidence="6">Segregation and condensation protein B</fullName>
    </submittedName>
</protein>
<dbReference type="RefSeq" id="WP_007157866.1">
    <property type="nucleotide sequence ID" value="NZ_GG668536.1"/>
</dbReference>
<feature type="region of interest" description="Disordered" evidence="5">
    <location>
        <begin position="18"/>
        <end position="46"/>
    </location>
</feature>
<dbReference type="GO" id="GO:0051304">
    <property type="term" value="P:chromosome separation"/>
    <property type="evidence" value="ECO:0007669"/>
    <property type="project" value="InterPro"/>
</dbReference>
<dbReference type="InterPro" id="IPR036390">
    <property type="entry name" value="WH_DNA-bd_sf"/>
</dbReference>
<sequence>MEENEQYSLKEELEKTLAGEAAEALRDRDSVEEKAEGSRDKAPVLSLQEEIEREDALSLQEEEDLLEALLFSLGRTVSLEEMAICLHMGVDGAELAAERLRKKYEERKGGLLIRKLEGKYQMVSHPKTYDALIRVVKQSRKPVLSDVHLETLSIIAYCQPVTKAEVERIRGVKSDHAVNRLVEFGLIEEVGRLDAPGRPVLFGTTEEFLTRFGVDSLASLPSLPKDLEKLLEEEVTEELKDSLGLEPEKVEEAKEERLEDQKEEPDEEPEEVTDEAEESTEPEDAVEEETPEPEVSAESEEEKELEEAADEAEVEAEEESEEAEEVDETAEESTEGQEDAKALDPEQ</sequence>
<dbReference type="GO" id="GO:0051301">
    <property type="term" value="P:cell division"/>
    <property type="evidence" value="ECO:0007669"/>
    <property type="project" value="UniProtKB-KW"/>
</dbReference>
<gene>
    <name evidence="6" type="primary">scpB</name>
    <name evidence="6" type="ORF">HMPREF6123_2452</name>
</gene>
<keyword evidence="2" id="KW-0132">Cell division</keyword>
<keyword evidence="7" id="KW-1185">Reference proteome</keyword>
<dbReference type="eggNOG" id="COG1386">
    <property type="taxonomic scope" value="Bacteria"/>
</dbReference>
<accession>C2L133</accession>